<organism evidence="2 3">
    <name type="scientific">Bibersteinia trehalosi USDA-ARS-USMARC-190</name>
    <dbReference type="NCBI Taxonomy" id="1263832"/>
    <lineage>
        <taxon>Bacteria</taxon>
        <taxon>Pseudomonadati</taxon>
        <taxon>Pseudomonadota</taxon>
        <taxon>Gammaproteobacteria</taxon>
        <taxon>Pasteurellales</taxon>
        <taxon>Pasteurellaceae</taxon>
        <taxon>Bibersteinia</taxon>
    </lineage>
</organism>
<evidence type="ECO:0000259" key="1">
    <source>
        <dbReference type="PROSITE" id="PS51750"/>
    </source>
</evidence>
<dbReference type="SMART" id="SM01040">
    <property type="entry name" value="Bro-N"/>
    <property type="match status" value="1"/>
</dbReference>
<dbReference type="KEGG" id="btra:F544_21000"/>
<dbReference type="HOGENOM" id="CLU_046670_6_0_6"/>
<protein>
    <submittedName>
        <fullName evidence="2">Antirepressor protein</fullName>
    </submittedName>
</protein>
<dbReference type="AlphaFoldDB" id="W0RD67"/>
<reference evidence="2 3" key="1">
    <citation type="submission" date="2013-12" db="EMBL/GenBank/DDBJ databases">
        <title>Annotation of the Bibersteinia trehalosi USDA-ARS-USMARC-190 complete genome.</title>
        <authorList>
            <person name="Harhay G.P."/>
            <person name="McVey S."/>
            <person name="Clawson M.L."/>
            <person name="Bono J."/>
            <person name="Heaton M.P."/>
            <person name="Chitko-Mckown C.G."/>
            <person name="Harhay D.M."/>
            <person name="Smith T.P.L."/>
        </authorList>
    </citation>
    <scope>NUCLEOTIDE SEQUENCE [LARGE SCALE GENOMIC DNA]</scope>
    <source>
        <strain evidence="2 3">USDA-ARS-USMARC-190</strain>
    </source>
</reference>
<evidence type="ECO:0000313" key="3">
    <source>
        <dbReference type="Proteomes" id="UP000019086"/>
    </source>
</evidence>
<sequence>MTTQTQLSTFNFETHSIRVIAINNEPWFLSVDICNALNIANSRDAISKLDEDEYQTLNLKDTVGLTDSIANQVQSVGIVSESGMYTLILRCREAVKKGSVPHRFRKWVTAKVLPQIRKTGQYSQNNQQIAPLVEPKITMELTKKEWLRFASMWFALYNSLEVLATLEKPLRAIGSPFGTTAYTHATEYQTTLGVMKRILEPMLADFEVDPFEEAHYHKALTTLRQYQPKGSSGLVRI</sequence>
<dbReference type="Pfam" id="PF10548">
    <property type="entry name" value="P22_AR_C"/>
    <property type="match status" value="1"/>
</dbReference>
<name>W0RD67_BIBTR</name>
<dbReference type="PANTHER" id="PTHR36180">
    <property type="entry name" value="DNA-BINDING PROTEIN-RELATED-RELATED"/>
    <property type="match status" value="1"/>
</dbReference>
<accession>W0RD67</accession>
<dbReference type="InterPro" id="IPR018876">
    <property type="entry name" value="Phage_P22_antirepressor_C"/>
</dbReference>
<proteinExistence type="predicted"/>
<dbReference type="RefSeq" id="WP_025289947.1">
    <property type="nucleotide sequence ID" value="NZ_CP006956.1"/>
</dbReference>
<dbReference type="InterPro" id="IPR003497">
    <property type="entry name" value="BRO_N_domain"/>
</dbReference>
<gene>
    <name evidence="2" type="ORF">F544_21000</name>
</gene>
<dbReference type="Proteomes" id="UP000019086">
    <property type="component" value="Chromosome"/>
</dbReference>
<dbReference type="PANTHER" id="PTHR36180:SF2">
    <property type="entry name" value="BRO FAMILY PROTEIN"/>
    <property type="match status" value="1"/>
</dbReference>
<dbReference type="PROSITE" id="PS51750">
    <property type="entry name" value="BRO_N"/>
    <property type="match status" value="1"/>
</dbReference>
<feature type="domain" description="Bro-N" evidence="1">
    <location>
        <begin position="1"/>
        <end position="120"/>
    </location>
</feature>
<dbReference type="EMBL" id="CP006956">
    <property type="protein sequence ID" value="AHG87328.1"/>
    <property type="molecule type" value="Genomic_DNA"/>
</dbReference>
<dbReference type="Pfam" id="PF02498">
    <property type="entry name" value="Bro-N"/>
    <property type="match status" value="1"/>
</dbReference>
<dbReference type="PATRIC" id="fig|1263832.3.peg.2088"/>
<evidence type="ECO:0000313" key="2">
    <source>
        <dbReference type="EMBL" id="AHG87328.1"/>
    </source>
</evidence>